<dbReference type="PaxDb" id="29760-VIT_13s0019g04270.t01"/>
<name>F6HNG7_VITVI</name>
<dbReference type="eggNOG" id="ENOG502S7YP">
    <property type="taxonomic scope" value="Eukaryota"/>
</dbReference>
<dbReference type="InParanoid" id="F6HNG7"/>
<reference evidence="2" key="1">
    <citation type="journal article" date="2007" name="Nature">
        <title>The grapevine genome sequence suggests ancestral hexaploidization in major angiosperm phyla.</title>
        <authorList>
            <consortium name="The French-Italian Public Consortium for Grapevine Genome Characterization."/>
            <person name="Jaillon O."/>
            <person name="Aury J.-M."/>
            <person name="Noel B."/>
            <person name="Policriti A."/>
            <person name="Clepet C."/>
            <person name="Casagrande A."/>
            <person name="Choisne N."/>
            <person name="Aubourg S."/>
            <person name="Vitulo N."/>
            <person name="Jubin C."/>
            <person name="Vezzi A."/>
            <person name="Legeai F."/>
            <person name="Hugueney P."/>
            <person name="Dasilva C."/>
            <person name="Horner D."/>
            <person name="Mica E."/>
            <person name="Jublot D."/>
            <person name="Poulain J."/>
            <person name="Bruyere C."/>
            <person name="Billault A."/>
            <person name="Segurens B."/>
            <person name="Gouyvenoux M."/>
            <person name="Ugarte E."/>
            <person name="Cattonaro F."/>
            <person name="Anthouard V."/>
            <person name="Vico V."/>
            <person name="Del Fabbro C."/>
            <person name="Alaux M."/>
            <person name="Di Gaspero G."/>
            <person name="Dumas V."/>
            <person name="Felice N."/>
            <person name="Paillard S."/>
            <person name="Juman I."/>
            <person name="Moroldo M."/>
            <person name="Scalabrin S."/>
            <person name="Canaguier A."/>
            <person name="Le Clainche I."/>
            <person name="Malacrida G."/>
            <person name="Durand E."/>
            <person name="Pesole G."/>
            <person name="Laucou V."/>
            <person name="Chatelet P."/>
            <person name="Merdinoglu D."/>
            <person name="Delledonne M."/>
            <person name="Pezzotti M."/>
            <person name="Lecharny A."/>
            <person name="Scarpelli C."/>
            <person name="Artiguenave F."/>
            <person name="Pe M.E."/>
            <person name="Valle G."/>
            <person name="Morgante M."/>
            <person name="Caboche M."/>
            <person name="Adam-Blondon A.-F."/>
            <person name="Weissenbach J."/>
            <person name="Quetier F."/>
            <person name="Wincker P."/>
        </authorList>
    </citation>
    <scope>NUCLEOTIDE SEQUENCE [LARGE SCALE GENOMIC DNA]</scope>
    <source>
        <strain evidence="2">cv. Pinot noir / PN40024</strain>
    </source>
</reference>
<dbReference type="EMBL" id="FN595998">
    <property type="protein sequence ID" value="CCB56186.1"/>
    <property type="molecule type" value="Genomic_DNA"/>
</dbReference>
<proteinExistence type="predicted"/>
<dbReference type="PANTHER" id="PTHR37263:SF2">
    <property type="entry name" value="EXPRESSED PROTEIN"/>
    <property type="match status" value="1"/>
</dbReference>
<dbReference type="AlphaFoldDB" id="F6HNG7"/>
<protein>
    <submittedName>
        <fullName evidence="1">Uncharacterized protein</fullName>
    </submittedName>
</protein>
<dbReference type="Proteomes" id="UP000009183">
    <property type="component" value="Chromosome 13"/>
</dbReference>
<accession>F6HNG7</accession>
<dbReference type="HOGENOM" id="CLU_154172_1_0_1"/>
<keyword evidence="2" id="KW-1185">Reference proteome</keyword>
<organism evidence="1 2">
    <name type="scientific">Vitis vinifera</name>
    <name type="common">Grape</name>
    <dbReference type="NCBI Taxonomy" id="29760"/>
    <lineage>
        <taxon>Eukaryota</taxon>
        <taxon>Viridiplantae</taxon>
        <taxon>Streptophyta</taxon>
        <taxon>Embryophyta</taxon>
        <taxon>Tracheophyta</taxon>
        <taxon>Spermatophyta</taxon>
        <taxon>Magnoliopsida</taxon>
        <taxon>eudicotyledons</taxon>
        <taxon>Gunneridae</taxon>
        <taxon>Pentapetalae</taxon>
        <taxon>rosids</taxon>
        <taxon>Vitales</taxon>
        <taxon>Vitaceae</taxon>
        <taxon>Viteae</taxon>
        <taxon>Vitis</taxon>
    </lineage>
</organism>
<dbReference type="PANTHER" id="PTHR37263">
    <property type="entry name" value="EXPRESSED PROTEIN"/>
    <property type="match status" value="1"/>
</dbReference>
<evidence type="ECO:0000313" key="1">
    <source>
        <dbReference type="EMBL" id="CCB56186.1"/>
    </source>
</evidence>
<gene>
    <name evidence="1" type="ordered locus">VIT_13s0019g04270</name>
</gene>
<dbReference type="FunCoup" id="F6HNG7">
    <property type="interactions" value="55"/>
</dbReference>
<sequence>MHLWPSLRIRESFKFDYLKKLEWNLKRMENESPTNKKKLLNTEEGGSNDVSAPIEQHGTLACCRDLLIILSCCYCCFCCGGEVEEEIQL</sequence>
<evidence type="ECO:0000313" key="2">
    <source>
        <dbReference type="Proteomes" id="UP000009183"/>
    </source>
</evidence>